<evidence type="ECO:0000313" key="2">
    <source>
        <dbReference type="Proteomes" id="UP000679307"/>
    </source>
</evidence>
<sequence>MLIRGTEVTDPVVTLFGDGWGMTLWCDWTVDALALGSSSPDLEDRVWDLVGMSIVGVETRAGVGPVFALSAGHELALVEGDDDEPWVMHLPGLILTEGIRGASWG</sequence>
<protein>
    <submittedName>
        <fullName evidence="1">Uncharacterized protein</fullName>
    </submittedName>
</protein>
<evidence type="ECO:0000313" key="1">
    <source>
        <dbReference type="EMBL" id="QVT78081.1"/>
    </source>
</evidence>
<accession>A0ABX8ECC6</accession>
<keyword evidence="2" id="KW-1185">Reference proteome</keyword>
<dbReference type="Proteomes" id="UP000679307">
    <property type="component" value="Chromosome"/>
</dbReference>
<gene>
    <name evidence="1" type="ORF">ENKNEFLB_00453</name>
</gene>
<proteinExistence type="predicted"/>
<name>A0ABX8ECC6_9ACTN</name>
<reference evidence="1 2" key="1">
    <citation type="submission" date="2021-05" db="EMBL/GenBank/DDBJ databases">
        <title>Complete genome of Nocardioides aquaticus KCTC 9944T isolated from meromictic and hypersaline Ekho Lake, Antarctica.</title>
        <authorList>
            <person name="Hwang K."/>
            <person name="Kim K.M."/>
            <person name="Choe H."/>
        </authorList>
    </citation>
    <scope>NUCLEOTIDE SEQUENCE [LARGE SCALE GENOMIC DNA]</scope>
    <source>
        <strain evidence="1 2">KCTC 9944</strain>
    </source>
</reference>
<dbReference type="EMBL" id="CP075371">
    <property type="protein sequence ID" value="QVT78081.1"/>
    <property type="molecule type" value="Genomic_DNA"/>
</dbReference>
<organism evidence="1 2">
    <name type="scientific">Nocardioides aquaticus</name>
    <dbReference type="NCBI Taxonomy" id="160826"/>
    <lineage>
        <taxon>Bacteria</taxon>
        <taxon>Bacillati</taxon>
        <taxon>Actinomycetota</taxon>
        <taxon>Actinomycetes</taxon>
        <taxon>Propionibacteriales</taxon>
        <taxon>Nocardioidaceae</taxon>
        <taxon>Nocardioides</taxon>
    </lineage>
</organism>